<feature type="transmembrane region" description="Helical" evidence="7">
    <location>
        <begin position="200"/>
        <end position="217"/>
    </location>
</feature>
<comment type="subcellular location">
    <subcellularLocation>
        <location evidence="1">Membrane</location>
        <topology evidence="1">Multi-pass membrane protein</topology>
    </subcellularLocation>
</comment>
<evidence type="ECO:0000313" key="9">
    <source>
        <dbReference type="EMBL" id="NKY58119.1"/>
    </source>
</evidence>
<dbReference type="Proteomes" id="UP000570678">
    <property type="component" value="Unassembled WGS sequence"/>
</dbReference>
<feature type="transmembrane region" description="Helical" evidence="7">
    <location>
        <begin position="110"/>
        <end position="129"/>
    </location>
</feature>
<feature type="transmembrane region" description="Helical" evidence="7">
    <location>
        <begin position="229"/>
        <end position="247"/>
    </location>
</feature>
<evidence type="ECO:0000256" key="5">
    <source>
        <dbReference type="ARBA" id="ARBA00023136"/>
    </source>
</evidence>
<organism evidence="9 10">
    <name type="scientific">Nocardia flavorosea</name>
    <dbReference type="NCBI Taxonomy" id="53429"/>
    <lineage>
        <taxon>Bacteria</taxon>
        <taxon>Bacillati</taxon>
        <taxon>Actinomycetota</taxon>
        <taxon>Actinomycetes</taxon>
        <taxon>Mycobacteriales</taxon>
        <taxon>Nocardiaceae</taxon>
        <taxon>Nocardia</taxon>
    </lineage>
</organism>
<keyword evidence="10" id="KW-1185">Reference proteome</keyword>
<dbReference type="RefSeq" id="WP_084493309.1">
    <property type="nucleotide sequence ID" value="NZ_JAAXOT010000009.1"/>
</dbReference>
<evidence type="ECO:0000256" key="3">
    <source>
        <dbReference type="ARBA" id="ARBA00022692"/>
    </source>
</evidence>
<evidence type="ECO:0000256" key="1">
    <source>
        <dbReference type="ARBA" id="ARBA00004141"/>
    </source>
</evidence>
<dbReference type="GO" id="GO:0016020">
    <property type="term" value="C:membrane"/>
    <property type="evidence" value="ECO:0007669"/>
    <property type="project" value="UniProtKB-SubCell"/>
</dbReference>
<reference evidence="9 10" key="1">
    <citation type="submission" date="2020-04" db="EMBL/GenBank/DDBJ databases">
        <title>MicrobeNet Type strains.</title>
        <authorList>
            <person name="Nicholson A.C."/>
        </authorList>
    </citation>
    <scope>NUCLEOTIDE SEQUENCE [LARGE SCALE GENOMIC DNA]</scope>
    <source>
        <strain evidence="9 10">JCM 3332</strain>
    </source>
</reference>
<dbReference type="AlphaFoldDB" id="A0A846YMG3"/>
<keyword evidence="5 7" id="KW-0472">Membrane</keyword>
<dbReference type="InterPro" id="IPR000620">
    <property type="entry name" value="EamA_dom"/>
</dbReference>
<feature type="transmembrane region" description="Helical" evidence="7">
    <location>
        <begin position="21"/>
        <end position="38"/>
    </location>
</feature>
<feature type="compositionally biased region" description="Basic and acidic residues" evidence="6">
    <location>
        <begin position="315"/>
        <end position="327"/>
    </location>
</feature>
<feature type="transmembrane region" description="Helical" evidence="7">
    <location>
        <begin position="138"/>
        <end position="157"/>
    </location>
</feature>
<feature type="transmembrane region" description="Helical" evidence="7">
    <location>
        <begin position="50"/>
        <end position="71"/>
    </location>
</feature>
<sequence length="339" mass="35082">MREHSSATPPSPEPLSSRYSGPAWGLLGILAFSFTVPLTKITLADDGFTALFVAAGRAVVAGLLAGGALALTGQQRPRGRQWIRLGIVAAGVVAGFPLLTSFALTEASAGHSAVVIALLPAATAVLAVLRGHERPPRAFWLTAAAGAVAATVFAAFRGGSFGGPHWSDLLLLGAVVAAACGYAEGGLLARELGAWQTISWALVLSAPVMVVLTGISVAQQPPTGSPAQWAAFAYLGVVSMYLGFLPWYRGLAIGPMTQVSQVQLAQPAFTLCWAALVLNEELSWATAVGAAAVIGCAASAVRTRLRRPPVSAVPRSEHRPNDPRTESTEPSQTAHTPIR</sequence>
<feature type="domain" description="EamA" evidence="8">
    <location>
        <begin position="166"/>
        <end position="295"/>
    </location>
</feature>
<gene>
    <name evidence="9" type="ORF">HGA15_18610</name>
</gene>
<evidence type="ECO:0000256" key="2">
    <source>
        <dbReference type="ARBA" id="ARBA00007362"/>
    </source>
</evidence>
<keyword evidence="4 7" id="KW-1133">Transmembrane helix</keyword>
<dbReference type="EMBL" id="JAAXOT010000009">
    <property type="protein sequence ID" value="NKY58119.1"/>
    <property type="molecule type" value="Genomic_DNA"/>
</dbReference>
<evidence type="ECO:0000256" key="4">
    <source>
        <dbReference type="ARBA" id="ARBA00022989"/>
    </source>
</evidence>
<name>A0A846YMG3_9NOCA</name>
<keyword evidence="3 7" id="KW-0812">Transmembrane</keyword>
<dbReference type="SUPFAM" id="SSF103481">
    <property type="entry name" value="Multidrug resistance efflux transporter EmrE"/>
    <property type="match status" value="2"/>
</dbReference>
<dbReference type="InterPro" id="IPR037185">
    <property type="entry name" value="EmrE-like"/>
</dbReference>
<evidence type="ECO:0000313" key="10">
    <source>
        <dbReference type="Proteomes" id="UP000570678"/>
    </source>
</evidence>
<dbReference type="InterPro" id="IPR050638">
    <property type="entry name" value="AA-Vitamin_Transporters"/>
</dbReference>
<evidence type="ECO:0000259" key="8">
    <source>
        <dbReference type="Pfam" id="PF00892"/>
    </source>
</evidence>
<protein>
    <submittedName>
        <fullName evidence="9">DMT family transporter</fullName>
    </submittedName>
</protein>
<feature type="transmembrane region" description="Helical" evidence="7">
    <location>
        <begin position="169"/>
        <end position="188"/>
    </location>
</feature>
<evidence type="ECO:0000256" key="6">
    <source>
        <dbReference type="SAM" id="MobiDB-lite"/>
    </source>
</evidence>
<feature type="domain" description="EamA" evidence="8">
    <location>
        <begin position="21"/>
        <end position="152"/>
    </location>
</feature>
<evidence type="ECO:0000256" key="7">
    <source>
        <dbReference type="SAM" id="Phobius"/>
    </source>
</evidence>
<comment type="caution">
    <text evidence="9">The sequence shown here is derived from an EMBL/GenBank/DDBJ whole genome shotgun (WGS) entry which is preliminary data.</text>
</comment>
<accession>A0A846YMG3</accession>
<dbReference type="PANTHER" id="PTHR32322:SF2">
    <property type="entry name" value="EAMA DOMAIN-CONTAINING PROTEIN"/>
    <property type="match status" value="1"/>
</dbReference>
<comment type="similarity">
    <text evidence="2">Belongs to the EamA transporter family.</text>
</comment>
<dbReference type="Pfam" id="PF00892">
    <property type="entry name" value="EamA"/>
    <property type="match status" value="2"/>
</dbReference>
<feature type="region of interest" description="Disordered" evidence="6">
    <location>
        <begin position="308"/>
        <end position="339"/>
    </location>
</feature>
<feature type="transmembrane region" description="Helical" evidence="7">
    <location>
        <begin position="83"/>
        <end position="104"/>
    </location>
</feature>
<proteinExistence type="inferred from homology"/>
<feature type="compositionally biased region" description="Polar residues" evidence="6">
    <location>
        <begin position="328"/>
        <end position="339"/>
    </location>
</feature>
<dbReference type="PANTHER" id="PTHR32322">
    <property type="entry name" value="INNER MEMBRANE TRANSPORTER"/>
    <property type="match status" value="1"/>
</dbReference>